<gene>
    <name evidence="1" type="ORF">Tco_0922482</name>
</gene>
<accession>A0ABQ5CZ61</accession>
<evidence type="ECO:0000313" key="1">
    <source>
        <dbReference type="EMBL" id="GJT32063.1"/>
    </source>
</evidence>
<comment type="caution">
    <text evidence="1">The sequence shown here is derived from an EMBL/GenBank/DDBJ whole genome shotgun (WGS) entry which is preliminary data.</text>
</comment>
<protein>
    <submittedName>
        <fullName evidence="1">Uncharacterized protein</fullName>
    </submittedName>
</protein>
<reference evidence="1" key="1">
    <citation type="journal article" date="2022" name="Int. J. Mol. Sci.">
        <title>Draft Genome of Tanacetum Coccineum: Genomic Comparison of Closely Related Tanacetum-Family Plants.</title>
        <authorList>
            <person name="Yamashiro T."/>
            <person name="Shiraishi A."/>
            <person name="Nakayama K."/>
            <person name="Satake H."/>
        </authorList>
    </citation>
    <scope>NUCLEOTIDE SEQUENCE</scope>
</reference>
<name>A0ABQ5CZ61_9ASTR</name>
<evidence type="ECO:0000313" key="2">
    <source>
        <dbReference type="Proteomes" id="UP001151760"/>
    </source>
</evidence>
<reference evidence="1" key="2">
    <citation type="submission" date="2022-01" db="EMBL/GenBank/DDBJ databases">
        <authorList>
            <person name="Yamashiro T."/>
            <person name="Shiraishi A."/>
            <person name="Satake H."/>
            <person name="Nakayama K."/>
        </authorList>
    </citation>
    <scope>NUCLEOTIDE SEQUENCE</scope>
</reference>
<keyword evidence="2" id="KW-1185">Reference proteome</keyword>
<organism evidence="1 2">
    <name type="scientific">Tanacetum coccineum</name>
    <dbReference type="NCBI Taxonomy" id="301880"/>
    <lineage>
        <taxon>Eukaryota</taxon>
        <taxon>Viridiplantae</taxon>
        <taxon>Streptophyta</taxon>
        <taxon>Embryophyta</taxon>
        <taxon>Tracheophyta</taxon>
        <taxon>Spermatophyta</taxon>
        <taxon>Magnoliopsida</taxon>
        <taxon>eudicotyledons</taxon>
        <taxon>Gunneridae</taxon>
        <taxon>Pentapetalae</taxon>
        <taxon>asterids</taxon>
        <taxon>campanulids</taxon>
        <taxon>Asterales</taxon>
        <taxon>Asteraceae</taxon>
        <taxon>Asteroideae</taxon>
        <taxon>Anthemideae</taxon>
        <taxon>Anthemidinae</taxon>
        <taxon>Tanacetum</taxon>
    </lineage>
</organism>
<sequence>MGDPLSTRTIDGGDTDEGLGVGNVGGFSVSYRNMYTENNYYILNTKDQHRDNLGIPIRAIGIIGRRNNNMQMRKCVFNTTMKKVPKE</sequence>
<dbReference type="Proteomes" id="UP001151760">
    <property type="component" value="Unassembled WGS sequence"/>
</dbReference>
<proteinExistence type="predicted"/>
<dbReference type="EMBL" id="BQNB010014759">
    <property type="protein sequence ID" value="GJT32063.1"/>
    <property type="molecule type" value="Genomic_DNA"/>
</dbReference>